<feature type="compositionally biased region" description="Basic and acidic residues" evidence="2">
    <location>
        <begin position="240"/>
        <end position="249"/>
    </location>
</feature>
<organism evidence="3 4">
    <name type="scientific">Camellia sinensis</name>
    <name type="common">Tea plant</name>
    <name type="synonym">Thea sinensis</name>
    <dbReference type="NCBI Taxonomy" id="4442"/>
    <lineage>
        <taxon>Eukaryota</taxon>
        <taxon>Viridiplantae</taxon>
        <taxon>Streptophyta</taxon>
        <taxon>Embryophyta</taxon>
        <taxon>Tracheophyta</taxon>
        <taxon>Spermatophyta</taxon>
        <taxon>Magnoliopsida</taxon>
        <taxon>eudicotyledons</taxon>
        <taxon>Gunneridae</taxon>
        <taxon>Pentapetalae</taxon>
        <taxon>asterids</taxon>
        <taxon>Ericales</taxon>
        <taxon>Theaceae</taxon>
        <taxon>Camellia</taxon>
    </lineage>
</organism>
<feature type="compositionally biased region" description="Basic and acidic residues" evidence="2">
    <location>
        <begin position="257"/>
        <end position="270"/>
    </location>
</feature>
<accession>A0A7J7HZZ8</accession>
<evidence type="ECO:0000256" key="2">
    <source>
        <dbReference type="SAM" id="MobiDB-lite"/>
    </source>
</evidence>
<evidence type="ECO:0000313" key="3">
    <source>
        <dbReference type="EMBL" id="KAF5958045.1"/>
    </source>
</evidence>
<evidence type="ECO:0008006" key="5">
    <source>
        <dbReference type="Google" id="ProtNLM"/>
    </source>
</evidence>
<dbReference type="Gene3D" id="1.20.1260.60">
    <property type="entry name" value="Vacuolar protein sorting-associated protein Ist1"/>
    <property type="match status" value="2"/>
</dbReference>
<name>A0A7J7HZZ8_CAMSI</name>
<dbReference type="Proteomes" id="UP000593564">
    <property type="component" value="Unassembled WGS sequence"/>
</dbReference>
<feature type="compositionally biased region" description="Basic and acidic residues" evidence="2">
    <location>
        <begin position="505"/>
        <end position="514"/>
    </location>
</feature>
<feature type="compositionally biased region" description="Basic and acidic residues" evidence="2">
    <location>
        <begin position="488"/>
        <end position="497"/>
    </location>
</feature>
<evidence type="ECO:0000313" key="4">
    <source>
        <dbReference type="Proteomes" id="UP000593564"/>
    </source>
</evidence>
<sequence>MNNFNHLSKILDDNRLTVSNYVDWKRNLTIVLAAEKLNHVLTTDPPAFPEADATDEQREAVRKWHEADDVAKCYILASMTNVLQKQHGGVPTAKDMMKKNPHWFYGIDRSICYQQSIKALSIVLVQASMSLLNQLFNRGLLGAKCKTCLNLAISRMKLLQNKRDGQLKLMRKEIAQFLQAGQETIARIRVEHIIREQNIWAAYEILEMFCEFVLVRVPILESQSKNYHLLNHLHEVEAKRRKGERERERVKAKRRETRSGRRGDRVRDALDGGHRLVRRSSKSTGATDSKVIEVDFVSKSLKSTGSKSPIRILSPTRFLSSPLLFVFSSMPYPLLPCRIPYVSRTRTRVVSYRHGYFAKTDESVECPSELSEAVASIIFAAPRCSDLPDLLHVRNLFAAKYGKEFISAATELRPDTSVNRTVIEKLSVSAPSAELKLKVLRDIAKEYNVMWDWSKTEAEFSKKPEDLLNGPKQVYSGAALTQAPSKQDPNEHSRSNEAHPMVSAQRKEGLDRHQSPSPGNFTSMFGHDGAKSSNKNDNATPVRDLGNEVRSQSSNTLERAQAAIAAAERATAAARAAAQLVNVKFSTP</sequence>
<reference evidence="3 4" key="2">
    <citation type="submission" date="2020-07" db="EMBL/GenBank/DDBJ databases">
        <title>Genome assembly of wild tea tree DASZ reveals pedigree and selection history of tea varieties.</title>
        <authorList>
            <person name="Zhang W."/>
        </authorList>
    </citation>
    <scope>NUCLEOTIDE SEQUENCE [LARGE SCALE GENOMIC DNA]</scope>
    <source>
        <strain evidence="4">cv. G240</strain>
        <tissue evidence="3">Leaf</tissue>
    </source>
</reference>
<feature type="compositionally biased region" description="Polar residues" evidence="2">
    <location>
        <begin position="549"/>
        <end position="558"/>
    </location>
</feature>
<protein>
    <recommendedName>
        <fullName evidence="5">IST1-like protein</fullName>
    </recommendedName>
</protein>
<dbReference type="InterPro" id="IPR005061">
    <property type="entry name" value="Ist1"/>
</dbReference>
<dbReference type="PANTHER" id="PTHR12161">
    <property type="entry name" value="IST1 FAMILY MEMBER"/>
    <property type="match status" value="1"/>
</dbReference>
<feature type="region of interest" description="Disordered" evidence="2">
    <location>
        <begin position="240"/>
        <end position="270"/>
    </location>
</feature>
<dbReference type="AlphaFoldDB" id="A0A7J7HZZ8"/>
<feature type="region of interest" description="Disordered" evidence="2">
    <location>
        <begin position="480"/>
        <end position="559"/>
    </location>
</feature>
<gene>
    <name evidence="3" type="ORF">HYC85_005270</name>
</gene>
<reference evidence="4" key="1">
    <citation type="journal article" date="2020" name="Nat. Commun.">
        <title>Genome assembly of wild tea tree DASZ reveals pedigree and selection history of tea varieties.</title>
        <authorList>
            <person name="Zhang W."/>
            <person name="Zhang Y."/>
            <person name="Qiu H."/>
            <person name="Guo Y."/>
            <person name="Wan H."/>
            <person name="Zhang X."/>
            <person name="Scossa F."/>
            <person name="Alseekh S."/>
            <person name="Zhang Q."/>
            <person name="Wang P."/>
            <person name="Xu L."/>
            <person name="Schmidt M.H."/>
            <person name="Jia X."/>
            <person name="Li D."/>
            <person name="Zhu A."/>
            <person name="Guo F."/>
            <person name="Chen W."/>
            <person name="Ni D."/>
            <person name="Usadel B."/>
            <person name="Fernie A.R."/>
            <person name="Wen W."/>
        </authorList>
    </citation>
    <scope>NUCLEOTIDE SEQUENCE [LARGE SCALE GENOMIC DNA]</scope>
    <source>
        <strain evidence="4">cv. G240</strain>
    </source>
</reference>
<comment type="caution">
    <text evidence="3">The sequence shown here is derived from an EMBL/GenBank/DDBJ whole genome shotgun (WGS) entry which is preliminary data.</text>
</comment>
<dbReference type="Pfam" id="PF03398">
    <property type="entry name" value="Ist1"/>
    <property type="match status" value="2"/>
</dbReference>
<comment type="similarity">
    <text evidence="1">Belongs to the IST1 family.</text>
</comment>
<keyword evidence="4" id="KW-1185">Reference proteome</keyword>
<evidence type="ECO:0000256" key="1">
    <source>
        <dbReference type="ARBA" id="ARBA00005536"/>
    </source>
</evidence>
<proteinExistence type="inferred from homology"/>
<dbReference type="PANTHER" id="PTHR12161:SF81">
    <property type="entry name" value="OS01G0687700 PROTEIN"/>
    <property type="match status" value="1"/>
</dbReference>
<dbReference type="EMBL" id="JACBKZ010000002">
    <property type="protein sequence ID" value="KAF5958045.1"/>
    <property type="molecule type" value="Genomic_DNA"/>
</dbReference>
<dbReference type="InterPro" id="IPR042277">
    <property type="entry name" value="IST1-like"/>
</dbReference>
<dbReference type="GO" id="GO:0015031">
    <property type="term" value="P:protein transport"/>
    <property type="evidence" value="ECO:0007669"/>
    <property type="project" value="InterPro"/>
</dbReference>